<evidence type="ECO:0000256" key="2">
    <source>
        <dbReference type="SAM" id="Phobius"/>
    </source>
</evidence>
<keyword evidence="2" id="KW-1133">Transmembrane helix</keyword>
<gene>
    <name evidence="3" type="ORF">JRQ81_005427</name>
</gene>
<evidence type="ECO:0000256" key="1">
    <source>
        <dbReference type="SAM" id="MobiDB-lite"/>
    </source>
</evidence>
<evidence type="ECO:0000313" key="3">
    <source>
        <dbReference type="EMBL" id="KAJ7341387.1"/>
    </source>
</evidence>
<comment type="caution">
    <text evidence="3">The sequence shown here is derived from an EMBL/GenBank/DDBJ whole genome shotgun (WGS) entry which is preliminary data.</text>
</comment>
<dbReference type="Proteomes" id="UP001142489">
    <property type="component" value="Unassembled WGS sequence"/>
</dbReference>
<evidence type="ECO:0000313" key="4">
    <source>
        <dbReference type="Proteomes" id="UP001142489"/>
    </source>
</evidence>
<dbReference type="OrthoDB" id="8446971at2759"/>
<protein>
    <submittedName>
        <fullName evidence="3">Uncharacterized protein</fullName>
    </submittedName>
</protein>
<accession>A0A9Q0Y3M9</accession>
<name>A0A9Q0Y3M9_9SAUR</name>
<organism evidence="3 4">
    <name type="scientific">Phrynocephalus forsythii</name>
    <dbReference type="NCBI Taxonomy" id="171643"/>
    <lineage>
        <taxon>Eukaryota</taxon>
        <taxon>Metazoa</taxon>
        <taxon>Chordata</taxon>
        <taxon>Craniata</taxon>
        <taxon>Vertebrata</taxon>
        <taxon>Euteleostomi</taxon>
        <taxon>Lepidosauria</taxon>
        <taxon>Squamata</taxon>
        <taxon>Bifurcata</taxon>
        <taxon>Unidentata</taxon>
        <taxon>Episquamata</taxon>
        <taxon>Toxicofera</taxon>
        <taxon>Iguania</taxon>
        <taxon>Acrodonta</taxon>
        <taxon>Agamidae</taxon>
        <taxon>Agaminae</taxon>
        <taxon>Phrynocephalus</taxon>
    </lineage>
</organism>
<feature type="region of interest" description="Disordered" evidence="1">
    <location>
        <begin position="82"/>
        <end position="118"/>
    </location>
</feature>
<keyword evidence="2" id="KW-0812">Transmembrane</keyword>
<feature type="transmembrane region" description="Helical" evidence="2">
    <location>
        <begin position="12"/>
        <end position="29"/>
    </location>
</feature>
<sequence length="274" mass="30299">MDHSKQNNSQAVFLYFFVVFVKSHIWVRSAHVRMPQDPLEHRAALGSRSRRKEAALSTGGLRPSAHFRFRFLSVRGRKPGVRSWSSGGGAPAAPFPAAARTRRRDPLAEGPRWWPSGSGGSDGLVRVAIRGDPPEFWVQVQSAGKTGGCEKKFLKEVSKCLSHQRVSLKVKEFTETSKDLLLVFCPIASRIGTDIDNALEGLSRDQKVLLVVMHYVPKDGTGPVADTWQRQTPPALVQTVHTRYTVQEGFYPCEMNASAVADVAAAIKELSKRH</sequence>
<proteinExistence type="predicted"/>
<dbReference type="PANTHER" id="PTHR34488:SF1">
    <property type="entry name" value="SI:CH211-245H14.1-RELATED"/>
    <property type="match status" value="1"/>
</dbReference>
<keyword evidence="2" id="KW-0472">Membrane</keyword>
<dbReference type="AlphaFoldDB" id="A0A9Q0Y3M9"/>
<dbReference type="EMBL" id="JAPFRF010000002">
    <property type="protein sequence ID" value="KAJ7341387.1"/>
    <property type="molecule type" value="Genomic_DNA"/>
</dbReference>
<dbReference type="PANTHER" id="PTHR34488">
    <property type="entry name" value="SI:CH211-245H14.1-RELATED"/>
    <property type="match status" value="1"/>
</dbReference>
<reference evidence="3" key="1">
    <citation type="journal article" date="2023" name="DNA Res.">
        <title>Chromosome-level genome assembly of Phrynocephalus forsythii using third-generation DNA sequencing and Hi-C analysis.</title>
        <authorList>
            <person name="Qi Y."/>
            <person name="Zhao W."/>
            <person name="Zhao Y."/>
            <person name="Niu C."/>
            <person name="Cao S."/>
            <person name="Zhang Y."/>
        </authorList>
    </citation>
    <scope>NUCLEOTIDE SEQUENCE</scope>
    <source>
        <tissue evidence="3">Muscle</tissue>
    </source>
</reference>
<keyword evidence="4" id="KW-1185">Reference proteome</keyword>